<evidence type="ECO:0000313" key="2">
    <source>
        <dbReference type="EMBL" id="MFC3680801.1"/>
    </source>
</evidence>
<evidence type="ECO:0000256" key="1">
    <source>
        <dbReference type="SAM" id="SignalP"/>
    </source>
</evidence>
<keyword evidence="3" id="KW-1185">Reference proteome</keyword>
<feature type="chain" id="PRO_5046202046" evidence="1">
    <location>
        <begin position="25"/>
        <end position="731"/>
    </location>
</feature>
<dbReference type="Gene3D" id="2.60.40.1120">
    <property type="entry name" value="Carboxypeptidase-like, regulatory domain"/>
    <property type="match status" value="1"/>
</dbReference>
<dbReference type="Proteomes" id="UP001595722">
    <property type="component" value="Unassembled WGS sequence"/>
</dbReference>
<sequence>MTVNLFIKSGLAALATLAPALVCATQITILNGDGNGEGFNDPTPVAAVGGNNATTLGAQRLAVFERAAGILESYIDSDIEIVVKAQFNGAEDENLFCSPNAATLGSAGASTIQRNFPGAPLRDTWYPIALANDLANTDLNANSEKNYEISATFNGDIDNNDNCLRGNNWYYGFDDPNGPDNSLLSVVIHELLHGLGFTSAVNANGTLAGGYMDVFSRNLFDQTQNKSWDQMTSAERLSSSTNDGNLVWNGAQANQAANALPLSNGLNAGKIQMYAPSSYEGGSSVSHFSTAASPNELMEPSYTEFLTSPGLAAPLLADLGWTVITATELQLSYNNQPLSSGQTLAIPTEDTSFPLSGGKPPLSATLSVNGTSQDSLVELQTNSLTIKMPTSGAFAGRYELQVTDADNNSITLYLDRPLRINTNVSALLDQAIGQQVWIEGAAAGTSITLTSDSPQITTTDGSGQATEQFVASNDGGNFNRAVANLKLATTNLPTQTTLTASATNLPQGNQTLDVLTGKTATITVTDTANQPVTGARIEADDQRLTGWGLNSSETTGSNGQASLILARQTTIVTVSASGYGSKNVTLAQEQTSASVQLQEPALAFSLNGNINASGFSFDEAPTATLTFADGQSENLTTLVLTGSFATFRWEGDLNQQTPIRITVDHPQARSAISRDISALGNTTQTITVELSALENNGGTLDLGGSGGGGSPFSLLFLLGIVEFLRRKAFTV</sequence>
<name>A0ABV7VTB0_9GAMM</name>
<keyword evidence="1" id="KW-0732">Signal</keyword>
<proteinExistence type="predicted"/>
<feature type="signal peptide" evidence="1">
    <location>
        <begin position="1"/>
        <end position="24"/>
    </location>
</feature>
<protein>
    <submittedName>
        <fullName evidence="2">Uncharacterized protein</fullName>
    </submittedName>
</protein>
<dbReference type="InterPro" id="IPR008969">
    <property type="entry name" value="CarboxyPept-like_regulatory"/>
</dbReference>
<comment type="caution">
    <text evidence="2">The sequence shown here is derived from an EMBL/GenBank/DDBJ whole genome shotgun (WGS) entry which is preliminary data.</text>
</comment>
<evidence type="ECO:0000313" key="3">
    <source>
        <dbReference type="Proteomes" id="UP001595722"/>
    </source>
</evidence>
<organism evidence="2 3">
    <name type="scientific">Bacterioplanoides pacificum</name>
    <dbReference type="NCBI Taxonomy" id="1171596"/>
    <lineage>
        <taxon>Bacteria</taxon>
        <taxon>Pseudomonadati</taxon>
        <taxon>Pseudomonadota</taxon>
        <taxon>Gammaproteobacteria</taxon>
        <taxon>Oceanospirillales</taxon>
        <taxon>Oceanospirillaceae</taxon>
        <taxon>Bacterioplanoides</taxon>
    </lineage>
</organism>
<dbReference type="SUPFAM" id="SSF49464">
    <property type="entry name" value="Carboxypeptidase regulatory domain-like"/>
    <property type="match status" value="1"/>
</dbReference>
<reference evidence="3" key="1">
    <citation type="journal article" date="2019" name="Int. J. Syst. Evol. Microbiol.">
        <title>The Global Catalogue of Microorganisms (GCM) 10K type strain sequencing project: providing services to taxonomists for standard genome sequencing and annotation.</title>
        <authorList>
            <consortium name="The Broad Institute Genomics Platform"/>
            <consortium name="The Broad Institute Genome Sequencing Center for Infectious Disease"/>
            <person name="Wu L."/>
            <person name="Ma J."/>
        </authorList>
    </citation>
    <scope>NUCLEOTIDE SEQUENCE [LARGE SCALE GENOMIC DNA]</scope>
    <source>
        <strain evidence="3">KCTC 42424</strain>
    </source>
</reference>
<gene>
    <name evidence="2" type="ORF">ACFOMG_11895</name>
</gene>
<dbReference type="RefSeq" id="WP_376866901.1">
    <property type="nucleotide sequence ID" value="NZ_JBHRYB010000013.1"/>
</dbReference>
<accession>A0ABV7VTB0</accession>
<dbReference type="EMBL" id="JBHRYB010000013">
    <property type="protein sequence ID" value="MFC3680801.1"/>
    <property type="molecule type" value="Genomic_DNA"/>
</dbReference>